<evidence type="ECO:0000256" key="1">
    <source>
        <dbReference type="SAM" id="MobiDB-lite"/>
    </source>
</evidence>
<dbReference type="NCBIfam" id="NF045517">
    <property type="entry name" value="halo_surf_dom"/>
    <property type="match status" value="1"/>
</dbReference>
<feature type="transmembrane region" description="Helical" evidence="2">
    <location>
        <begin position="702"/>
        <end position="720"/>
    </location>
</feature>
<dbReference type="Pfam" id="PF25162">
    <property type="entry name" value="DUF7827"/>
    <property type="match status" value="1"/>
</dbReference>
<accession>A0A7D5TNC4</accession>
<feature type="compositionally biased region" description="Low complexity" evidence="1">
    <location>
        <begin position="608"/>
        <end position="673"/>
    </location>
</feature>
<dbReference type="InterPro" id="IPR055706">
    <property type="entry name" value="Slg1/2_DUF7282"/>
</dbReference>
<keyword evidence="2" id="KW-1133">Transmembrane helix</keyword>
<keyword evidence="2" id="KW-0812">Transmembrane</keyword>
<evidence type="ECO:0000259" key="4">
    <source>
        <dbReference type="Pfam" id="PF25162"/>
    </source>
</evidence>
<feature type="domain" description="DUF7827" evidence="4">
    <location>
        <begin position="91"/>
        <end position="186"/>
    </location>
</feature>
<evidence type="ECO:0000259" key="3">
    <source>
        <dbReference type="Pfam" id="PF23951"/>
    </source>
</evidence>
<name>A0A7D5TNC4_9EURY</name>
<sequence>MLGRRADSAFGVLFVLALAVAGTAVLPAFAVAGSGPQPAAAGVGAGGTGCPAAGVAAAGSTGSDASEGAAASRDASGHSLASYPEAPRTDVARGDIAAIQTGIANGRTGTVRIESVDGEFNVSLTFANNDGRKPAILYVNTYLAGNETAVANLAYTAGDNDRVAVADTESVTGAPMPVGAYDVTVETASGTTTQRLTVDEPAVGDLTLLRAPGDRFGELDADEDVAAARASGLISEPPTTDDGPEAALGDTMVYRLNASGFYGLLAAQGGSTSEANFLAAADDGAVDLSITSSGDCESAVDVPGSVDDGTARVIPDPNNETLYVTADLRRVAVRQGLDRGFVGPGRATYAFDARTHVVESNTTTAVDYAVADRQYGYDADGGILVRSAESGQRVAGETNLAPGTNLTIEVAGLDRDYDTSARTTVDDDGTFGVDVDLSDAPNESRFTASIAQIANSQTLLTTGSAAATAVLFEEYEAASSSEADRVENARVALEDGGFLAVYFVPPNEQVTRENLIGRSGYLEPGVHDPTVSLDRPLTDSQNVVLVAHRDDDGDGRFDYPADDSPYRIGGDPVYGVGRVLLDGDGSTPPRDPQYLGVTLPPAEEITGTPVPTATPTDEPTATATPSPTPTATDSDGPVTTTELPPPTLRGTDTPTATPAGTTAPNGTVAPTAPNGTVGPNGTVANGTATVTDGATDGLGPGFGLPAVIVAAVLFGALALSRRE</sequence>
<evidence type="ECO:0000313" key="5">
    <source>
        <dbReference type="EMBL" id="QLH78952.1"/>
    </source>
</evidence>
<keyword evidence="2" id="KW-0472">Membrane</keyword>
<keyword evidence="6" id="KW-1185">Reference proteome</keyword>
<dbReference type="KEGG" id="hrr:HZS55_17350"/>
<evidence type="ECO:0008006" key="7">
    <source>
        <dbReference type="Google" id="ProtNLM"/>
    </source>
</evidence>
<dbReference type="GeneID" id="56079667"/>
<dbReference type="RefSeq" id="WP_179908830.1">
    <property type="nucleotide sequence ID" value="NZ_CP058910.1"/>
</dbReference>
<feature type="compositionally biased region" description="Low complexity" evidence="1">
    <location>
        <begin position="65"/>
        <end position="74"/>
    </location>
</feature>
<evidence type="ECO:0000313" key="6">
    <source>
        <dbReference type="Proteomes" id="UP000509667"/>
    </source>
</evidence>
<dbReference type="Pfam" id="PF23951">
    <property type="entry name" value="DUF7282"/>
    <property type="match status" value="1"/>
</dbReference>
<proteinExistence type="predicted"/>
<dbReference type="OrthoDB" id="325633at2157"/>
<reference evidence="5 6" key="1">
    <citation type="submission" date="2020-07" db="EMBL/GenBank/DDBJ databases">
        <title>Halosimplex pelagicum sp. nov. and Halosimplex rubrum sp. nov., isolated from salted brown alga Laminaria, and emended description of the genus Halosimplex.</title>
        <authorList>
            <person name="Cui H."/>
        </authorList>
    </citation>
    <scope>NUCLEOTIDE SEQUENCE [LARGE SCALE GENOMIC DNA]</scope>
    <source>
        <strain evidence="5 6">R27</strain>
    </source>
</reference>
<dbReference type="Proteomes" id="UP000509667">
    <property type="component" value="Chromosome"/>
</dbReference>
<organism evidence="5 6">
    <name type="scientific">Halosimplex rubrum</name>
    <dbReference type="NCBI Taxonomy" id="869889"/>
    <lineage>
        <taxon>Archaea</taxon>
        <taxon>Methanobacteriati</taxon>
        <taxon>Methanobacteriota</taxon>
        <taxon>Stenosarchaea group</taxon>
        <taxon>Halobacteria</taxon>
        <taxon>Halobacteriales</taxon>
        <taxon>Haloarculaceae</taxon>
        <taxon>Halosimplex</taxon>
    </lineage>
</organism>
<dbReference type="EMBL" id="CP058910">
    <property type="protein sequence ID" value="QLH78952.1"/>
    <property type="molecule type" value="Genomic_DNA"/>
</dbReference>
<feature type="region of interest" description="Disordered" evidence="1">
    <location>
        <begin position="579"/>
        <end position="688"/>
    </location>
</feature>
<feature type="region of interest" description="Disordered" evidence="1">
    <location>
        <begin position="65"/>
        <end position="86"/>
    </location>
</feature>
<gene>
    <name evidence="5" type="ORF">HZS55_17350</name>
</gene>
<evidence type="ECO:0000256" key="2">
    <source>
        <dbReference type="SAM" id="Phobius"/>
    </source>
</evidence>
<dbReference type="InterPro" id="IPR057149">
    <property type="entry name" value="DUF7827"/>
</dbReference>
<dbReference type="AlphaFoldDB" id="A0A7D5TNC4"/>
<feature type="domain" description="DUF7282" evidence="3">
    <location>
        <begin position="480"/>
        <end position="574"/>
    </location>
</feature>
<protein>
    <recommendedName>
        <fullName evidence="7">PGF-CTERM sorting domain-containing protein</fullName>
    </recommendedName>
</protein>